<evidence type="ECO:0000313" key="3">
    <source>
        <dbReference type="Proteomes" id="UP001054837"/>
    </source>
</evidence>
<feature type="region of interest" description="Disordered" evidence="1">
    <location>
        <begin position="251"/>
        <end position="273"/>
    </location>
</feature>
<accession>A0AAV4U439</accession>
<sequence>MVNGIAVSLPSLTQPAMLINVGTCLSWCEDLGATKECSLEAPLEEWQGGRRKITKFPSVSKSITSLKKIHREVIPAKTSSLTEPTYSVLLPSFKNNLLDTPFHFLPPSELAATATSPPGDSATVFWEPSPPREEVKTNLFCSTSILQEQLTRYCLSLPSTLGVGCNRNPGWGRNSATVFWSPHPKGGSEVRLMVNGIAVSLPSPTHTAMRINEVTPAKTSSLTEATFSVLLPSFKDNLLDTPFPFLPPSELAATATSPPGDSATVFWEPPGRK</sequence>
<evidence type="ECO:0000313" key="2">
    <source>
        <dbReference type="EMBL" id="GIY52516.1"/>
    </source>
</evidence>
<protein>
    <submittedName>
        <fullName evidence="2">Uncharacterized protein</fullName>
    </submittedName>
</protein>
<keyword evidence="3" id="KW-1185">Reference proteome</keyword>
<proteinExistence type="predicted"/>
<dbReference type="EMBL" id="BPLQ01010672">
    <property type="protein sequence ID" value="GIY52516.1"/>
    <property type="molecule type" value="Genomic_DNA"/>
</dbReference>
<dbReference type="AlphaFoldDB" id="A0AAV4U439"/>
<gene>
    <name evidence="2" type="ORF">CDAR_609141</name>
</gene>
<organism evidence="2 3">
    <name type="scientific">Caerostris darwini</name>
    <dbReference type="NCBI Taxonomy" id="1538125"/>
    <lineage>
        <taxon>Eukaryota</taxon>
        <taxon>Metazoa</taxon>
        <taxon>Ecdysozoa</taxon>
        <taxon>Arthropoda</taxon>
        <taxon>Chelicerata</taxon>
        <taxon>Arachnida</taxon>
        <taxon>Araneae</taxon>
        <taxon>Araneomorphae</taxon>
        <taxon>Entelegynae</taxon>
        <taxon>Araneoidea</taxon>
        <taxon>Araneidae</taxon>
        <taxon>Caerostris</taxon>
    </lineage>
</organism>
<name>A0AAV4U439_9ARAC</name>
<reference evidence="2 3" key="1">
    <citation type="submission" date="2021-06" db="EMBL/GenBank/DDBJ databases">
        <title>Caerostris darwini draft genome.</title>
        <authorList>
            <person name="Kono N."/>
            <person name="Arakawa K."/>
        </authorList>
    </citation>
    <scope>NUCLEOTIDE SEQUENCE [LARGE SCALE GENOMIC DNA]</scope>
</reference>
<evidence type="ECO:0000256" key="1">
    <source>
        <dbReference type="SAM" id="MobiDB-lite"/>
    </source>
</evidence>
<comment type="caution">
    <text evidence="2">The sequence shown here is derived from an EMBL/GenBank/DDBJ whole genome shotgun (WGS) entry which is preliminary data.</text>
</comment>
<dbReference type="Proteomes" id="UP001054837">
    <property type="component" value="Unassembled WGS sequence"/>
</dbReference>